<dbReference type="Gene3D" id="1.20.920.10">
    <property type="entry name" value="Bromodomain-like"/>
    <property type="match status" value="2"/>
</dbReference>
<feature type="repeat" description="WD" evidence="3">
    <location>
        <begin position="363"/>
        <end position="404"/>
    </location>
</feature>
<feature type="compositionally biased region" description="Polar residues" evidence="4">
    <location>
        <begin position="1911"/>
        <end position="1943"/>
    </location>
</feature>
<feature type="compositionally biased region" description="Basic residues" evidence="4">
    <location>
        <begin position="936"/>
        <end position="951"/>
    </location>
</feature>
<reference evidence="6 7" key="1">
    <citation type="journal article" date="2022" name="Nat. Ecol. Evol.">
        <title>A masculinizing supergene underlies an exaggerated male reproductive morph in a spider.</title>
        <authorList>
            <person name="Hendrickx F."/>
            <person name="De Corte Z."/>
            <person name="Sonet G."/>
            <person name="Van Belleghem S.M."/>
            <person name="Kostlbacher S."/>
            <person name="Vangestel C."/>
        </authorList>
    </citation>
    <scope>NUCLEOTIDE SEQUENCE [LARGE SCALE GENOMIC DNA]</scope>
    <source>
        <strain evidence="6">W744_W776</strain>
    </source>
</reference>
<organism evidence="6 7">
    <name type="scientific">Oedothorax gibbosus</name>
    <dbReference type="NCBI Taxonomy" id="931172"/>
    <lineage>
        <taxon>Eukaryota</taxon>
        <taxon>Metazoa</taxon>
        <taxon>Ecdysozoa</taxon>
        <taxon>Arthropoda</taxon>
        <taxon>Chelicerata</taxon>
        <taxon>Arachnida</taxon>
        <taxon>Araneae</taxon>
        <taxon>Araneomorphae</taxon>
        <taxon>Entelegynae</taxon>
        <taxon>Araneoidea</taxon>
        <taxon>Linyphiidae</taxon>
        <taxon>Erigoninae</taxon>
        <taxon>Oedothorax</taxon>
    </lineage>
</organism>
<feature type="compositionally biased region" description="Polar residues" evidence="4">
    <location>
        <begin position="1520"/>
        <end position="1531"/>
    </location>
</feature>
<dbReference type="InterPro" id="IPR015943">
    <property type="entry name" value="WD40/YVTN_repeat-like_dom_sf"/>
</dbReference>
<feature type="region of interest" description="Disordered" evidence="4">
    <location>
        <begin position="1496"/>
        <end position="1954"/>
    </location>
</feature>
<dbReference type="InterPro" id="IPR057451">
    <property type="entry name" value="BRWD/PHIP_AD"/>
</dbReference>
<feature type="domain" description="Bromo" evidence="5">
    <location>
        <begin position="1195"/>
        <end position="1265"/>
    </location>
</feature>
<feature type="compositionally biased region" description="Polar residues" evidence="4">
    <location>
        <begin position="2212"/>
        <end position="2227"/>
    </location>
</feature>
<dbReference type="SUPFAM" id="SSF50978">
    <property type="entry name" value="WD40 repeat-like"/>
    <property type="match status" value="1"/>
</dbReference>
<feature type="compositionally biased region" description="Basic and acidic residues" evidence="4">
    <location>
        <begin position="866"/>
        <end position="877"/>
    </location>
</feature>
<feature type="compositionally biased region" description="Basic and acidic residues" evidence="4">
    <location>
        <begin position="2249"/>
        <end position="2260"/>
    </location>
</feature>
<feature type="compositionally biased region" description="Basic and acidic residues" evidence="4">
    <location>
        <begin position="791"/>
        <end position="808"/>
    </location>
</feature>
<evidence type="ECO:0000256" key="3">
    <source>
        <dbReference type="PROSITE-ProRule" id="PRU00221"/>
    </source>
</evidence>
<sequence length="2325" mass="263626">MENKKKISNLESELYLLIAKFLSTGPCKESAELLRKEIEKHELLPKRVDWLGNEHIRSFDEFDSVLSQIADDHLLKVCARVGPILDKEIPPTVSGLTSLLGVGRQSLLRTKEDLQKPKCQMSNLIARKNGMPLFPSHAVQSTYPPNIAQVLISRETSGVLTTRHTFTPKVYARQQLYRRILGHLSSVYCVLFDRTGKYIFTGADDLLVKIWSALDGRLLSALRGHSAEITDMAVNHENTLLAAGSCDKTIRVWCLRTTAPVAVLSGHTGMVTSLQFCPYPKNDERLLISTGNDGCVCFWHWNSRNNTFNPKPVRFTERNKANAQMICSSFSSGGLFLATGSTDNSVRVYNIAGTTGPEKVLEREVHTDRVDSLQFSNKDCRFVSGSKDGTALLWKYEKQNWTSITLKMNTKLAGQSEEPEDTKAKLRVTMVGWTLDDDRVITAVSDHTIKVWNSYNGNLCYVLKGHEDEVFVLEPHPTDSRVFLSSGHDGRIIIWDLVTGTIIKNYFNLIEGQGHGAVFDCKFSPDGLSFASTDSHGHLSIFGFGSVDRYKKVPEEQFFHTDYRPLIRDIHHHVLDEQTQTAPHLLPPPFLVDIDGNPYPPNFQRLVPGREHHNDSQLVPYVAVSAEGDSEILEPVRPANDNNPDRPTIDDMIERLQQERNQTLQNNNMDSNDNSSQRVSTDSTRSQANSNRRSVNGNGEPSVADPLFSPRTPRSQAAHSRVGLRRTGDVEGVQSVGHWQSRGNDPQAPASSKRVVVQPMKPSMYKYEINRRMGIADYELSFFNREKKRRSLQERCEVQRNPEVEKRRSGNRAGLRSQGMEDNSNPPFEEAEQPDTAPTSSSDSETEEENDNEMTNPSDSDYSDWTENHQEAKETRSKAKANPQRTTSGPTRRSTSARQRRLPRRLVSSGEDRDSDDENQDYDDDESSPNSDKPVRRPKKKPPTPKKKKKAAVNGKKLPERFRPPQWLTDVMPHKSPYVPQIGDQVVYFRQGHELYVQAVKRNKVYEIYMRNQPWRIMNLRDQEVAKIEDITFENRPPRLCCLQLRLTEPANENEDSFTVKYHDMPDVIDFIVLKQNYDQAMYYDWKPGDSFRSAIDSAWWLGTIKSQKPLNHNFPDSMFQCFLVKWDNGEKEHMSPWDFEPVDSNRVPPEPGGSVPIIAEEKIAMMYVPEPHEWSDYGQDHDCERIAKGLMRIMELEIAESFTAPVDLNLYPSYAIVVEYPMDLGTIKARVQNRFYRRVDAIKFDVRFIELNAQKFNEPASRIVKQAKCVVDLCIKFINADMCSDPMIFYNEMLEAKQSRSQDSQSELDVLCSELDSDGEQSTSTRIKRKKQNNLQNSNKRVRLENQKYTSSSWRQQAAELLNTFFQCEDSTPFRQPVNLNLYPDYRNIIDIPMDLSTVREKLKDNMYDSPTDFRKDMRLIFMNSRNYNTNKKSRIYSMTLRMSAMFEELIRSIVGDWRSAVKYEEKIENNQYVSSRRKPLPVQDAEINIGASTSRGAFSSLPSSSRSSNDAFGEGSSRGHSSKMSNGNVTKKIIKNGDQPHSHKSSNAQPKKKVLKSSLAAVLTNGDRRHARVLKRKMGDRSPRTHSGRKSHIQSYNEELSLSDTNSTIEENDSNNADRDWNATSRRPKKDSSPRKKRRKKISPIKKSTRPTRTTSNHRPFASLRTRSSSPDDHAYVARSHKESPLLKRSTRLRNSGPRPTYSQDDSESDYEQHETSSKEPHFDHNSNGSSEPKFARSSRRLQLPAASSESSRSKRSSPVNNNEETSKSLSSHESEGKLDGKDSDKSYSESDDNSEEDSEEKPRRGRRKKRDSDYEYGDNSEEESEEKPRRGRRSKQDSDYDEDSRDKRTKRASVRPRYVQQGRIQTRNRGQRTVKYRDLLDDSDEDYEHTGTSSRPLSGRGLRCQLTGGEQNHQNPDNGERLSNCSSAQGGNSGINSMKTSKQKSSFKHASTLLHGRSLKLKVTRSPVSKVYRKGVGNRVFSVSGQNCATNISYSLRKCSELIKRSLKRPYSRMAYSKNAAVKGSGVGSNLRLKITRPQVINLRTARKINVGNKSSTQSNAKKNSPISFNTRSHQYDTSNSSVSSEVSTKGTEKTRKPTIVFCKPLTASGQTDSRNKVKGDSDSACSKLSESYLASKRRHTSSSKHSTETSDDSSSKNEVTSCSNSSDNSNVILENNKSKWCLRKPNSSPRISGRGSQSSSGSEAGSSKVQTRNQGQRTVTYTEDSIYLTEILENEDPVKQRRRHNSDPARTPKERPNTSTSNSQDRLETPATKSSVSTRTKKEALKILSNGIETRNHGQRTTLYAEDGDDYLEEYFASLGS</sequence>
<dbReference type="PANTHER" id="PTHR16266">
    <property type="entry name" value="WD REPEAT DOMAIN 9"/>
    <property type="match status" value="1"/>
</dbReference>
<keyword evidence="7" id="KW-1185">Reference proteome</keyword>
<feature type="compositionally biased region" description="Low complexity" evidence="4">
    <location>
        <begin position="885"/>
        <end position="897"/>
    </location>
</feature>
<feature type="compositionally biased region" description="Low complexity" evidence="4">
    <location>
        <begin position="2082"/>
        <end position="2091"/>
    </location>
</feature>
<feature type="compositionally biased region" description="Low complexity" evidence="4">
    <location>
        <begin position="1501"/>
        <end position="1510"/>
    </location>
</feature>
<dbReference type="PROSITE" id="PS00633">
    <property type="entry name" value="BROMODOMAIN_1"/>
    <property type="match status" value="1"/>
</dbReference>
<dbReference type="Gene3D" id="2.130.10.10">
    <property type="entry name" value="YVTN repeat-like/Quinoprotein amine dehydrogenase"/>
    <property type="match status" value="2"/>
</dbReference>
<evidence type="ECO:0000259" key="5">
    <source>
        <dbReference type="PROSITE" id="PS50014"/>
    </source>
</evidence>
<feature type="region of interest" description="Disordered" evidence="4">
    <location>
        <begin position="664"/>
        <end position="729"/>
    </location>
</feature>
<feature type="repeat" description="WD" evidence="3">
    <location>
        <begin position="180"/>
        <end position="221"/>
    </location>
</feature>
<feature type="compositionally biased region" description="Acidic residues" evidence="4">
    <location>
        <begin position="1792"/>
        <end position="1802"/>
    </location>
</feature>
<dbReference type="SUPFAM" id="SSF47370">
    <property type="entry name" value="Bromodomain"/>
    <property type="match status" value="2"/>
</dbReference>
<feature type="region of interest" description="Disordered" evidence="4">
    <location>
        <begin position="1317"/>
        <end position="1340"/>
    </location>
</feature>
<dbReference type="PROSITE" id="PS50014">
    <property type="entry name" value="BROMODOMAIN_2"/>
    <property type="match status" value="2"/>
</dbReference>
<evidence type="ECO:0000256" key="2">
    <source>
        <dbReference type="PROSITE-ProRule" id="PRU00035"/>
    </source>
</evidence>
<dbReference type="PRINTS" id="PR00503">
    <property type="entry name" value="BROMODOMAIN"/>
</dbReference>
<dbReference type="SMART" id="SM00320">
    <property type="entry name" value="WD40"/>
    <property type="match status" value="8"/>
</dbReference>
<feature type="compositionally biased region" description="Polar residues" evidence="4">
    <location>
        <begin position="677"/>
        <end position="699"/>
    </location>
</feature>
<dbReference type="CDD" id="cd00200">
    <property type="entry name" value="WD40"/>
    <property type="match status" value="1"/>
</dbReference>
<dbReference type="Pfam" id="PF00439">
    <property type="entry name" value="Bromodomain"/>
    <property type="match status" value="2"/>
</dbReference>
<keyword evidence="1 2" id="KW-0103">Bromodomain</keyword>
<dbReference type="FunFam" id="1.20.920.10:FF:000066">
    <property type="entry name" value="Transcription initiation factor TFIID subunit 1"/>
    <property type="match status" value="2"/>
</dbReference>
<feature type="region of interest" description="Disordered" evidence="4">
    <location>
        <begin position="2049"/>
        <end position="2098"/>
    </location>
</feature>
<feature type="region of interest" description="Disordered" evidence="4">
    <location>
        <begin position="790"/>
        <end position="959"/>
    </location>
</feature>
<dbReference type="Proteomes" id="UP000827092">
    <property type="component" value="Unassembled WGS sequence"/>
</dbReference>
<dbReference type="InterPro" id="IPR018359">
    <property type="entry name" value="Bromodomain_CS"/>
</dbReference>
<feature type="compositionally biased region" description="Low complexity" evidence="4">
    <location>
        <begin position="834"/>
        <end position="843"/>
    </location>
</feature>
<dbReference type="Pfam" id="PF00400">
    <property type="entry name" value="WD40"/>
    <property type="match status" value="6"/>
</dbReference>
<dbReference type="InterPro" id="IPR036322">
    <property type="entry name" value="WD40_repeat_dom_sf"/>
</dbReference>
<dbReference type="InterPro" id="IPR057452">
    <property type="entry name" value="BRWD/PHIP_N"/>
</dbReference>
<dbReference type="Pfam" id="PF25313">
    <property type="entry name" value="BRWD_AD"/>
    <property type="match status" value="1"/>
</dbReference>
<feature type="compositionally biased region" description="Low complexity" evidence="4">
    <location>
        <begin position="666"/>
        <end position="676"/>
    </location>
</feature>
<dbReference type="Pfam" id="PF25437">
    <property type="entry name" value="BRWD1_N"/>
    <property type="match status" value="1"/>
</dbReference>
<feature type="compositionally biased region" description="Acidic residues" evidence="4">
    <location>
        <begin position="1817"/>
        <end position="1828"/>
    </location>
</feature>
<name>A0AAV6V2M7_9ARAC</name>
<dbReference type="GO" id="GO:0006357">
    <property type="term" value="P:regulation of transcription by RNA polymerase II"/>
    <property type="evidence" value="ECO:0007669"/>
    <property type="project" value="TreeGrafter"/>
</dbReference>
<dbReference type="InterPro" id="IPR052060">
    <property type="entry name" value="Bromo_WD_repeat"/>
</dbReference>
<feature type="repeat" description="WD" evidence="3">
    <location>
        <begin position="222"/>
        <end position="263"/>
    </location>
</feature>
<evidence type="ECO:0000313" key="7">
    <source>
        <dbReference type="Proteomes" id="UP000827092"/>
    </source>
</evidence>
<accession>A0AAV6V2M7</accession>
<protein>
    <recommendedName>
        <fullName evidence="5">Bromo domain-containing protein</fullName>
    </recommendedName>
</protein>
<feature type="compositionally biased region" description="Basic and acidic residues" evidence="4">
    <location>
        <begin position="1672"/>
        <end position="1688"/>
    </location>
</feature>
<feature type="region of interest" description="Disordered" evidence="4">
    <location>
        <begin position="2136"/>
        <end position="2286"/>
    </location>
</feature>
<evidence type="ECO:0000256" key="1">
    <source>
        <dbReference type="ARBA" id="ARBA00023117"/>
    </source>
</evidence>
<dbReference type="FunFam" id="2.130.10.10:FF:002549">
    <property type="entry name" value="Bromodomain and WD repeat domain-containing 3"/>
    <property type="match status" value="1"/>
</dbReference>
<gene>
    <name evidence="6" type="ORF">JTE90_023378</name>
</gene>
<feature type="compositionally biased region" description="Basic residues" evidence="4">
    <location>
        <begin position="1637"/>
        <end position="1652"/>
    </location>
</feature>
<dbReference type="PANTHER" id="PTHR16266:SF17">
    <property type="entry name" value="BRWD3"/>
    <property type="match status" value="1"/>
</dbReference>
<dbReference type="PROSITE" id="PS50294">
    <property type="entry name" value="WD_REPEATS_REGION"/>
    <property type="match status" value="4"/>
</dbReference>
<dbReference type="InterPro" id="IPR001487">
    <property type="entry name" value="Bromodomain"/>
</dbReference>
<feature type="compositionally biased region" description="Basic and acidic residues" evidence="4">
    <location>
        <begin position="1767"/>
        <end position="1791"/>
    </location>
</feature>
<comment type="caution">
    <text evidence="6">The sequence shown here is derived from an EMBL/GenBank/DDBJ whole genome shotgun (WGS) entry which is preliminary data.</text>
</comment>
<dbReference type="SMART" id="SM00297">
    <property type="entry name" value="BROMO"/>
    <property type="match status" value="2"/>
</dbReference>
<keyword evidence="3" id="KW-0853">WD repeat</keyword>
<feature type="repeat" description="WD" evidence="3">
    <location>
        <begin position="463"/>
        <end position="505"/>
    </location>
</feature>
<feature type="compositionally biased region" description="Polar residues" evidence="4">
    <location>
        <begin position="2161"/>
        <end position="2179"/>
    </location>
</feature>
<evidence type="ECO:0000313" key="6">
    <source>
        <dbReference type="EMBL" id="KAG8189871.1"/>
    </source>
</evidence>
<feature type="compositionally biased region" description="Acidic residues" evidence="4">
    <location>
        <begin position="913"/>
        <end position="927"/>
    </location>
</feature>
<dbReference type="PROSITE" id="PS50082">
    <property type="entry name" value="WD_REPEATS_2"/>
    <property type="match status" value="6"/>
</dbReference>
<dbReference type="GO" id="GO:0008360">
    <property type="term" value="P:regulation of cell shape"/>
    <property type="evidence" value="ECO:0007669"/>
    <property type="project" value="TreeGrafter"/>
</dbReference>
<feature type="compositionally biased region" description="Polar residues" evidence="4">
    <location>
        <begin position="1595"/>
        <end position="1611"/>
    </location>
</feature>
<feature type="compositionally biased region" description="Polar residues" evidence="4">
    <location>
        <begin position="2055"/>
        <end position="2081"/>
    </location>
</feature>
<feature type="region of interest" description="Disordered" evidence="4">
    <location>
        <begin position="736"/>
        <end position="755"/>
    </location>
</feature>
<feature type="repeat" description="WD" evidence="3">
    <location>
        <begin position="428"/>
        <end position="453"/>
    </location>
</feature>
<evidence type="ECO:0000256" key="4">
    <source>
        <dbReference type="SAM" id="MobiDB-lite"/>
    </source>
</evidence>
<feature type="compositionally biased region" description="Low complexity" evidence="4">
    <location>
        <begin position="2191"/>
        <end position="2211"/>
    </location>
</feature>
<dbReference type="GO" id="GO:0005634">
    <property type="term" value="C:nucleus"/>
    <property type="evidence" value="ECO:0007669"/>
    <property type="project" value="TreeGrafter"/>
</dbReference>
<dbReference type="InterPro" id="IPR036427">
    <property type="entry name" value="Bromodomain-like_sf"/>
</dbReference>
<dbReference type="InterPro" id="IPR001680">
    <property type="entry name" value="WD40_rpt"/>
</dbReference>
<dbReference type="GO" id="GO:0007010">
    <property type="term" value="P:cytoskeleton organization"/>
    <property type="evidence" value="ECO:0007669"/>
    <property type="project" value="TreeGrafter"/>
</dbReference>
<feature type="repeat" description="WD" evidence="3">
    <location>
        <begin position="264"/>
        <end position="309"/>
    </location>
</feature>
<proteinExistence type="predicted"/>
<dbReference type="EMBL" id="JAFNEN010000201">
    <property type="protein sequence ID" value="KAG8189871.1"/>
    <property type="molecule type" value="Genomic_DNA"/>
</dbReference>
<feature type="domain" description="Bromo" evidence="5">
    <location>
        <begin position="1367"/>
        <end position="1437"/>
    </location>
</feature>
<feature type="compositionally biased region" description="Basic and acidic residues" evidence="4">
    <location>
        <begin position="1713"/>
        <end position="1727"/>
    </location>
</feature>